<evidence type="ECO:0000313" key="3">
    <source>
        <dbReference type="Proteomes" id="UP000003676"/>
    </source>
</evidence>
<name>B6WU30_9BACT</name>
<evidence type="ECO:0000313" key="2">
    <source>
        <dbReference type="EMBL" id="EEB33526.1"/>
    </source>
</evidence>
<comment type="caution">
    <text evidence="2">The sequence shown here is derived from an EMBL/GenBank/DDBJ whole genome shotgun (WGS) entry which is preliminary data.</text>
</comment>
<gene>
    <name evidence="2" type="ORF">DESPIG_01588</name>
</gene>
<accession>B6WU30</accession>
<protein>
    <submittedName>
        <fullName evidence="2">Uncharacterized protein</fullName>
    </submittedName>
</protein>
<dbReference type="Proteomes" id="UP000003676">
    <property type="component" value="Unassembled WGS sequence"/>
</dbReference>
<feature type="region of interest" description="Disordered" evidence="1">
    <location>
        <begin position="1"/>
        <end position="43"/>
    </location>
</feature>
<sequence>MAGEKAPGLCRMMKKPRQGMPVQRGEGGQAVNSGAMQQHRQQQPGQMAFITLGRQTENRHMGPVFRRRQSLGQLRQLHGGRLAGAGRQRAGRQQQGR</sequence>
<dbReference type="EMBL" id="ABXU01000040">
    <property type="protein sequence ID" value="EEB33526.1"/>
    <property type="molecule type" value="Genomic_DNA"/>
</dbReference>
<evidence type="ECO:0000256" key="1">
    <source>
        <dbReference type="SAM" id="MobiDB-lite"/>
    </source>
</evidence>
<feature type="region of interest" description="Disordered" evidence="1">
    <location>
        <begin position="67"/>
        <end position="97"/>
    </location>
</feature>
<proteinExistence type="predicted"/>
<reference evidence="2 3" key="1">
    <citation type="submission" date="2008-10" db="EMBL/GenBank/DDBJ databases">
        <title>Draft genome sequence of Desulvovibrio piger (ATCC 29098).</title>
        <authorList>
            <person name="Sudarsanam P."/>
            <person name="Ley R."/>
            <person name="Guruge J."/>
            <person name="Turnbaugh P.J."/>
            <person name="Mahowald M."/>
            <person name="Liep D."/>
            <person name="Gordon J."/>
        </authorList>
    </citation>
    <scope>NUCLEOTIDE SEQUENCE [LARGE SCALE GENOMIC DNA]</scope>
    <source>
        <strain evidence="2 3">ATCC 29098</strain>
    </source>
</reference>
<reference evidence="2 3" key="2">
    <citation type="submission" date="2008-10" db="EMBL/GenBank/DDBJ databases">
        <authorList>
            <person name="Fulton L."/>
            <person name="Clifton S."/>
            <person name="Fulton B."/>
            <person name="Xu J."/>
            <person name="Minx P."/>
            <person name="Pepin K.H."/>
            <person name="Johnson M."/>
            <person name="Bhonagiri V."/>
            <person name="Nash W.E."/>
            <person name="Mardis E.R."/>
            <person name="Wilson R.K."/>
        </authorList>
    </citation>
    <scope>NUCLEOTIDE SEQUENCE [LARGE SCALE GENOMIC DNA]</scope>
    <source>
        <strain evidence="2 3">ATCC 29098</strain>
    </source>
</reference>
<dbReference type="AlphaFoldDB" id="B6WU30"/>
<organism evidence="2 3">
    <name type="scientific">Desulfovibrio piger ATCC 29098</name>
    <dbReference type="NCBI Taxonomy" id="411464"/>
    <lineage>
        <taxon>Bacteria</taxon>
        <taxon>Pseudomonadati</taxon>
        <taxon>Thermodesulfobacteriota</taxon>
        <taxon>Desulfovibrionia</taxon>
        <taxon>Desulfovibrionales</taxon>
        <taxon>Desulfovibrionaceae</taxon>
        <taxon>Desulfovibrio</taxon>
    </lineage>
</organism>
<dbReference type="HOGENOM" id="CLU_2342220_0_0_7"/>
<feature type="compositionally biased region" description="Low complexity" evidence="1">
    <location>
        <begin position="70"/>
        <end position="97"/>
    </location>
</feature>